<keyword evidence="3" id="KW-0238">DNA-binding</keyword>
<dbReference type="HOGENOM" id="CLU_1340471_0_0_1"/>
<dbReference type="OrthoDB" id="10265068at2759"/>
<evidence type="ECO:0000259" key="7">
    <source>
        <dbReference type="PROSITE" id="PS50982"/>
    </source>
</evidence>
<reference evidence="8 10" key="2">
    <citation type="journal article" date="2013" name="Nature">
        <title>Insights into bilaterian evolution from three spiralian genomes.</title>
        <authorList>
            <person name="Simakov O."/>
            <person name="Marletaz F."/>
            <person name="Cho S.J."/>
            <person name="Edsinger-Gonzales E."/>
            <person name="Havlak P."/>
            <person name="Hellsten U."/>
            <person name="Kuo D.H."/>
            <person name="Larsson T."/>
            <person name="Lv J."/>
            <person name="Arendt D."/>
            <person name="Savage R."/>
            <person name="Osoegawa K."/>
            <person name="de Jong P."/>
            <person name="Grimwood J."/>
            <person name="Chapman J.A."/>
            <person name="Shapiro H."/>
            <person name="Aerts A."/>
            <person name="Otillar R.P."/>
            <person name="Terry A.Y."/>
            <person name="Boore J.L."/>
            <person name="Grigoriev I.V."/>
            <person name="Lindberg D.R."/>
            <person name="Seaver E.C."/>
            <person name="Weisblat D.A."/>
            <person name="Putnam N.H."/>
            <person name="Rokhsar D.S."/>
        </authorList>
    </citation>
    <scope>NUCLEOTIDE SEQUENCE</scope>
    <source>
        <strain evidence="8 10">I ESC-2004</strain>
    </source>
</reference>
<evidence type="ECO:0000313" key="10">
    <source>
        <dbReference type="Proteomes" id="UP000014760"/>
    </source>
</evidence>
<keyword evidence="5" id="KW-0539">Nucleus</keyword>
<evidence type="ECO:0000256" key="3">
    <source>
        <dbReference type="ARBA" id="ARBA00023125"/>
    </source>
</evidence>
<dbReference type="STRING" id="283909.R7V029"/>
<evidence type="ECO:0000313" key="8">
    <source>
        <dbReference type="EMBL" id="ELU11914.1"/>
    </source>
</evidence>
<feature type="region of interest" description="Disordered" evidence="6">
    <location>
        <begin position="74"/>
        <end position="105"/>
    </location>
</feature>
<dbReference type="EnsemblMetazoa" id="CapteT102897">
    <property type="protein sequence ID" value="CapteP102897"/>
    <property type="gene ID" value="CapteG102897"/>
</dbReference>
<keyword evidence="2" id="KW-0805">Transcription regulation</keyword>
<accession>R7V029</accession>
<evidence type="ECO:0000256" key="5">
    <source>
        <dbReference type="ARBA" id="ARBA00023242"/>
    </source>
</evidence>
<dbReference type="GO" id="GO:0003677">
    <property type="term" value="F:DNA binding"/>
    <property type="evidence" value="ECO:0007669"/>
    <property type="project" value="UniProtKB-KW"/>
</dbReference>
<dbReference type="InterPro" id="IPR001739">
    <property type="entry name" value="Methyl_CpG_DNA-bd"/>
</dbReference>
<feature type="compositionally biased region" description="Basic and acidic residues" evidence="6">
    <location>
        <begin position="164"/>
        <end position="173"/>
    </location>
</feature>
<gene>
    <name evidence="8" type="ORF">CAPTEDRAFT_102897</name>
</gene>
<keyword evidence="4" id="KW-0804">Transcription</keyword>
<evidence type="ECO:0000256" key="6">
    <source>
        <dbReference type="SAM" id="MobiDB-lite"/>
    </source>
</evidence>
<feature type="domain" description="MBD" evidence="7">
    <location>
        <begin position="1"/>
        <end position="70"/>
    </location>
</feature>
<feature type="region of interest" description="Disordered" evidence="6">
    <location>
        <begin position="125"/>
        <end position="173"/>
    </location>
</feature>
<evidence type="ECO:0000256" key="2">
    <source>
        <dbReference type="ARBA" id="ARBA00023015"/>
    </source>
</evidence>
<comment type="subcellular location">
    <subcellularLocation>
        <location evidence="1">Nucleus</location>
    </subcellularLocation>
</comment>
<name>R7V029_CAPTE</name>
<dbReference type="GO" id="GO:0005654">
    <property type="term" value="C:nucleoplasm"/>
    <property type="evidence" value="ECO:0007669"/>
    <property type="project" value="UniProtKB-ARBA"/>
</dbReference>
<dbReference type="CDD" id="cd01396">
    <property type="entry name" value="MeCP2_MBD"/>
    <property type="match status" value="1"/>
</dbReference>
<keyword evidence="10" id="KW-1185">Reference proteome</keyword>
<feature type="compositionally biased region" description="Basic residues" evidence="6">
    <location>
        <begin position="78"/>
        <end position="88"/>
    </location>
</feature>
<reference evidence="9" key="3">
    <citation type="submission" date="2015-06" db="UniProtKB">
        <authorList>
            <consortium name="EnsemblMetazoa"/>
        </authorList>
    </citation>
    <scope>IDENTIFICATION</scope>
</reference>
<dbReference type="EMBL" id="KB296320">
    <property type="protein sequence ID" value="ELU11914.1"/>
    <property type="molecule type" value="Genomic_DNA"/>
</dbReference>
<dbReference type="SMART" id="SM00391">
    <property type="entry name" value="MBD"/>
    <property type="match status" value="1"/>
</dbReference>
<dbReference type="InterPro" id="IPR016177">
    <property type="entry name" value="DNA-bd_dom_sf"/>
</dbReference>
<evidence type="ECO:0000313" key="9">
    <source>
        <dbReference type="EnsemblMetazoa" id="CapteP102897"/>
    </source>
</evidence>
<feature type="non-terminal residue" evidence="8">
    <location>
        <position position="1"/>
    </location>
</feature>
<dbReference type="Gene3D" id="3.30.890.10">
    <property type="entry name" value="Methyl-cpg-binding Protein 2, Chain A"/>
    <property type="match status" value="1"/>
</dbReference>
<organism evidence="8">
    <name type="scientific">Capitella teleta</name>
    <name type="common">Polychaete worm</name>
    <dbReference type="NCBI Taxonomy" id="283909"/>
    <lineage>
        <taxon>Eukaryota</taxon>
        <taxon>Metazoa</taxon>
        <taxon>Spiralia</taxon>
        <taxon>Lophotrochozoa</taxon>
        <taxon>Annelida</taxon>
        <taxon>Polychaeta</taxon>
        <taxon>Sedentaria</taxon>
        <taxon>Scolecida</taxon>
        <taxon>Capitellidae</taxon>
        <taxon>Capitella</taxon>
    </lineage>
</organism>
<proteinExistence type="predicted"/>
<dbReference type="Pfam" id="PF01429">
    <property type="entry name" value="MBD"/>
    <property type="match status" value="1"/>
</dbReference>
<dbReference type="Proteomes" id="UP000014760">
    <property type="component" value="Unassembled WGS sequence"/>
</dbReference>
<evidence type="ECO:0000256" key="1">
    <source>
        <dbReference type="ARBA" id="ARBA00004123"/>
    </source>
</evidence>
<dbReference type="AlphaFoldDB" id="R7V029"/>
<dbReference type="EMBL" id="AMQN01005584">
    <property type="status" value="NOT_ANNOTATED_CDS"/>
    <property type="molecule type" value="Genomic_DNA"/>
</dbReference>
<sequence>PLREDVTLPPGWTRKVTQRQMGKSAGKYDVYIFSPSGKKFRSRTDLASWVEKNDISDVNPYEIDFSVRGVNNKSVTPAKKKKKTKKVTPKITPPKGSPKGAKTAAGKLVIKMDFKKRPSRKFSKGLYSDVEEEEDDRGYTSIRDECNNNDCDQTDDLSELDVTPGKRTESFERRLSPTKRVKVLSMECLSDDKETEEGKMPYRNI</sequence>
<protein>
    <recommendedName>
        <fullName evidence="7">MBD domain-containing protein</fullName>
    </recommendedName>
</protein>
<reference evidence="10" key="1">
    <citation type="submission" date="2012-12" db="EMBL/GenBank/DDBJ databases">
        <authorList>
            <person name="Hellsten U."/>
            <person name="Grimwood J."/>
            <person name="Chapman J.A."/>
            <person name="Shapiro H."/>
            <person name="Aerts A."/>
            <person name="Otillar R.P."/>
            <person name="Terry A.Y."/>
            <person name="Boore J.L."/>
            <person name="Simakov O."/>
            <person name="Marletaz F."/>
            <person name="Cho S.-J."/>
            <person name="Edsinger-Gonzales E."/>
            <person name="Havlak P."/>
            <person name="Kuo D.-H."/>
            <person name="Larsson T."/>
            <person name="Lv J."/>
            <person name="Arendt D."/>
            <person name="Savage R."/>
            <person name="Osoegawa K."/>
            <person name="de Jong P."/>
            <person name="Lindberg D.R."/>
            <person name="Seaver E.C."/>
            <person name="Weisblat D.A."/>
            <person name="Putnam N.H."/>
            <person name="Grigoriev I.V."/>
            <person name="Rokhsar D.S."/>
        </authorList>
    </citation>
    <scope>NUCLEOTIDE SEQUENCE</scope>
    <source>
        <strain evidence="10">I ESC-2004</strain>
    </source>
</reference>
<dbReference type="SUPFAM" id="SSF54171">
    <property type="entry name" value="DNA-binding domain"/>
    <property type="match status" value="1"/>
</dbReference>
<dbReference type="PROSITE" id="PS50982">
    <property type="entry name" value="MBD"/>
    <property type="match status" value="1"/>
</dbReference>
<evidence type="ECO:0000256" key="4">
    <source>
        <dbReference type="ARBA" id="ARBA00023163"/>
    </source>
</evidence>
<dbReference type="PANTHER" id="PTHR12396">
    <property type="entry name" value="METHYL-CPG BINDING PROTEIN, MBD"/>
    <property type="match status" value="1"/>
</dbReference>